<evidence type="ECO:0000259" key="2">
    <source>
        <dbReference type="SMART" id="SM00867"/>
    </source>
</evidence>
<dbReference type="SMART" id="SM00867">
    <property type="entry name" value="YceI"/>
    <property type="match status" value="1"/>
</dbReference>
<feature type="domain" description="Lipid/polyisoprenoid-binding YceI-like" evidence="2">
    <location>
        <begin position="11"/>
        <end position="180"/>
    </location>
</feature>
<sequence length="183" mass="19901">MSTDYASLTGEYTFDTAHSTVGFIARHAMVTKVRGGFNEFEGTIHIDGASPDKSSAEASVTVASVDTRNEQRNGHLLSGDFFEQDKYPVMSFKSTGVSAKGDDQFVLHGDLTVKDVTKPIDFEVEFLGTTVDPYGNTRIGFEAKTTVSRKEFGMTWNAALETGGVLVSDKIQIELEISAIKQS</sequence>
<gene>
    <name evidence="3" type="ORF">GCM10009839_35030</name>
</gene>
<dbReference type="PANTHER" id="PTHR34406">
    <property type="entry name" value="PROTEIN YCEI"/>
    <property type="match status" value="1"/>
</dbReference>
<dbReference type="RefSeq" id="WP_344666669.1">
    <property type="nucleotide sequence ID" value="NZ_BAAAQN010000018.1"/>
</dbReference>
<dbReference type="SUPFAM" id="SSF101874">
    <property type="entry name" value="YceI-like"/>
    <property type="match status" value="1"/>
</dbReference>
<reference evidence="3 4" key="1">
    <citation type="journal article" date="2019" name="Int. J. Syst. Evol. Microbiol.">
        <title>The Global Catalogue of Microorganisms (GCM) 10K type strain sequencing project: providing services to taxonomists for standard genome sequencing and annotation.</title>
        <authorList>
            <consortium name="The Broad Institute Genomics Platform"/>
            <consortium name="The Broad Institute Genome Sequencing Center for Infectious Disease"/>
            <person name="Wu L."/>
            <person name="Ma J."/>
        </authorList>
    </citation>
    <scope>NUCLEOTIDE SEQUENCE [LARGE SCALE GENOMIC DNA]</scope>
    <source>
        <strain evidence="3 4">JCM 16014</strain>
    </source>
</reference>
<organism evidence="3 4">
    <name type="scientific">Catenulispora yoronensis</name>
    <dbReference type="NCBI Taxonomy" id="450799"/>
    <lineage>
        <taxon>Bacteria</taxon>
        <taxon>Bacillati</taxon>
        <taxon>Actinomycetota</taxon>
        <taxon>Actinomycetes</taxon>
        <taxon>Catenulisporales</taxon>
        <taxon>Catenulisporaceae</taxon>
        <taxon>Catenulispora</taxon>
    </lineage>
</organism>
<dbReference type="PANTHER" id="PTHR34406:SF1">
    <property type="entry name" value="PROTEIN YCEI"/>
    <property type="match status" value="1"/>
</dbReference>
<evidence type="ECO:0000313" key="4">
    <source>
        <dbReference type="Proteomes" id="UP001500751"/>
    </source>
</evidence>
<dbReference type="InterPro" id="IPR036761">
    <property type="entry name" value="TTHA0802/YceI-like_sf"/>
</dbReference>
<keyword evidence="4" id="KW-1185">Reference proteome</keyword>
<comment type="caution">
    <text evidence="3">The sequence shown here is derived from an EMBL/GenBank/DDBJ whole genome shotgun (WGS) entry which is preliminary data.</text>
</comment>
<proteinExistence type="inferred from homology"/>
<dbReference type="Pfam" id="PF04264">
    <property type="entry name" value="YceI"/>
    <property type="match status" value="1"/>
</dbReference>
<name>A0ABN2U8M8_9ACTN</name>
<evidence type="ECO:0000256" key="1">
    <source>
        <dbReference type="ARBA" id="ARBA00008812"/>
    </source>
</evidence>
<protein>
    <submittedName>
        <fullName evidence="3">YceI family protein</fullName>
    </submittedName>
</protein>
<dbReference type="EMBL" id="BAAAQN010000018">
    <property type="protein sequence ID" value="GAA2031966.1"/>
    <property type="molecule type" value="Genomic_DNA"/>
</dbReference>
<evidence type="ECO:0000313" key="3">
    <source>
        <dbReference type="EMBL" id="GAA2031966.1"/>
    </source>
</evidence>
<comment type="similarity">
    <text evidence="1">Belongs to the UPF0312 family.</text>
</comment>
<dbReference type="InterPro" id="IPR007372">
    <property type="entry name" value="Lipid/polyisoprenoid-bd_YceI"/>
</dbReference>
<accession>A0ABN2U8M8</accession>
<dbReference type="Gene3D" id="2.40.128.110">
    <property type="entry name" value="Lipid/polyisoprenoid-binding, YceI-like"/>
    <property type="match status" value="1"/>
</dbReference>
<dbReference type="Proteomes" id="UP001500751">
    <property type="component" value="Unassembled WGS sequence"/>
</dbReference>